<evidence type="ECO:0000313" key="2">
    <source>
        <dbReference type="Proteomes" id="UP000275408"/>
    </source>
</evidence>
<organism evidence="1 2">
    <name type="scientific">Pocillopora damicornis</name>
    <name type="common">Cauliflower coral</name>
    <name type="synonym">Millepora damicornis</name>
    <dbReference type="NCBI Taxonomy" id="46731"/>
    <lineage>
        <taxon>Eukaryota</taxon>
        <taxon>Metazoa</taxon>
        <taxon>Cnidaria</taxon>
        <taxon>Anthozoa</taxon>
        <taxon>Hexacorallia</taxon>
        <taxon>Scleractinia</taxon>
        <taxon>Astrocoeniina</taxon>
        <taxon>Pocilloporidae</taxon>
        <taxon>Pocillopora</taxon>
    </lineage>
</organism>
<keyword evidence="2" id="KW-1185">Reference proteome</keyword>
<dbReference type="AlphaFoldDB" id="A0A3M6TFB4"/>
<dbReference type="EMBL" id="RCHS01003690">
    <property type="protein sequence ID" value="RMX40031.1"/>
    <property type="molecule type" value="Genomic_DNA"/>
</dbReference>
<dbReference type="InterPro" id="IPR051055">
    <property type="entry name" value="PIF1_helicase"/>
</dbReference>
<comment type="caution">
    <text evidence="1">The sequence shown here is derived from an EMBL/GenBank/DDBJ whole genome shotgun (WGS) entry which is preliminary data.</text>
</comment>
<protein>
    <submittedName>
        <fullName evidence="1">Uncharacterized protein</fullName>
    </submittedName>
</protein>
<proteinExistence type="predicted"/>
<reference evidence="1 2" key="1">
    <citation type="journal article" date="2018" name="Sci. Rep.">
        <title>Comparative analysis of the Pocillopora damicornis genome highlights role of immune system in coral evolution.</title>
        <authorList>
            <person name="Cunning R."/>
            <person name="Bay R.A."/>
            <person name="Gillette P."/>
            <person name="Baker A.C."/>
            <person name="Traylor-Knowles N."/>
        </authorList>
    </citation>
    <scope>NUCLEOTIDE SEQUENCE [LARGE SCALE GENOMIC DNA]</scope>
    <source>
        <strain evidence="1">RSMAS</strain>
        <tissue evidence="1">Whole animal</tissue>
    </source>
</reference>
<accession>A0A3M6TFB4</accession>
<gene>
    <name evidence="1" type="ORF">pdam_00018009</name>
</gene>
<dbReference type="PANTHER" id="PTHR47642:SF8">
    <property type="entry name" value="ATP-DEPENDENT DNA HELICASE"/>
    <property type="match status" value="1"/>
</dbReference>
<dbReference type="OrthoDB" id="5983684at2759"/>
<name>A0A3M6TFB4_POCDA</name>
<dbReference type="SUPFAM" id="SSF50249">
    <property type="entry name" value="Nucleic acid-binding proteins"/>
    <property type="match status" value="1"/>
</dbReference>
<dbReference type="Proteomes" id="UP000275408">
    <property type="component" value="Unassembled WGS sequence"/>
</dbReference>
<dbReference type="InterPro" id="IPR012340">
    <property type="entry name" value="NA-bd_OB-fold"/>
</dbReference>
<dbReference type="Gene3D" id="2.40.50.140">
    <property type="entry name" value="Nucleic acid-binding proteins"/>
    <property type="match status" value="1"/>
</dbReference>
<dbReference type="PANTHER" id="PTHR47642">
    <property type="entry name" value="ATP-DEPENDENT DNA HELICASE"/>
    <property type="match status" value="1"/>
</dbReference>
<sequence length="481" mass="55077">MAGVVETLATVTDFKRHPRQKYGSAQRFFDDFQRLREGKQTQDDITVLKSRILKSKPGEPNYPASLTHVISTNASVNAHNEAVYNLSQSEKAQIDAIDVVIGSRYDLAVNVDIGDGLTNGPQCVVQDIDYRVAGSQRPSIIRVTFSNACIENKQHKEYSYLSKNKMENLTPIFEITIQFKISNRNQLQILRRQFPLRAAAAKTIHCCQGDTLIQDITWPLGIQILSSNAERISHNSGVLNTPPHDVDFKFSPPTKEVTKIDSLLTNQTSGIFTVSGIIKWNRPEITTEKNGAVVRNALLYNSSSTSEISLWQKQHINLQKENEFYTITDNKLRHYYGKCLSTTKSTQIMRAKPQDLHKYLPYLQQQRLSKKITFNTAGLQVIHCQSYNKAMLLKQCFYEMNITFHLEKNDTIYKFTAFPRVISTFLCKDMYRYKKDTDTLIERILLMENVDFEVSPNQKLVTNINIYAQSSWFHLRTIPGV</sequence>
<evidence type="ECO:0000313" key="1">
    <source>
        <dbReference type="EMBL" id="RMX40031.1"/>
    </source>
</evidence>